<dbReference type="SUPFAM" id="SSF51569">
    <property type="entry name" value="Aldolase"/>
    <property type="match status" value="1"/>
</dbReference>
<dbReference type="InterPro" id="IPR013785">
    <property type="entry name" value="Aldolase_TIM"/>
</dbReference>
<evidence type="ECO:0000313" key="6">
    <source>
        <dbReference type="EMBL" id="TWI80888.1"/>
    </source>
</evidence>
<evidence type="ECO:0000313" key="7">
    <source>
        <dbReference type="Proteomes" id="UP000316778"/>
    </source>
</evidence>
<dbReference type="GO" id="GO:0016829">
    <property type="term" value="F:lyase activity"/>
    <property type="evidence" value="ECO:0007669"/>
    <property type="project" value="UniProtKB-KW"/>
</dbReference>
<dbReference type="OrthoDB" id="9802667at2"/>
<reference evidence="6 7" key="1">
    <citation type="journal article" date="2013" name="Stand. Genomic Sci.">
        <title>Genomic Encyclopedia of Type Strains, Phase I: The one thousand microbial genomes (KMG-I) project.</title>
        <authorList>
            <person name="Kyrpides N.C."/>
            <person name="Woyke T."/>
            <person name="Eisen J.A."/>
            <person name="Garrity G."/>
            <person name="Lilburn T.G."/>
            <person name="Beck B.J."/>
            <person name="Whitman W.B."/>
            <person name="Hugenholtz P."/>
            <person name="Klenk H.P."/>
        </authorList>
    </citation>
    <scope>NUCLEOTIDE SEQUENCE [LARGE SCALE GENOMIC DNA]</scope>
    <source>
        <strain evidence="6 7">DSM 13484</strain>
    </source>
</reference>
<comment type="caution">
    <text evidence="6">The sequence shown here is derived from an EMBL/GenBank/DDBJ whole genome shotgun (WGS) entry which is preliminary data.</text>
</comment>
<evidence type="ECO:0000256" key="4">
    <source>
        <dbReference type="ARBA" id="ARBA00023239"/>
    </source>
</evidence>
<dbReference type="Pfam" id="PF01081">
    <property type="entry name" value="Aldolase"/>
    <property type="match status" value="1"/>
</dbReference>
<dbReference type="PANTHER" id="PTHR30246">
    <property type="entry name" value="2-KETO-3-DEOXY-6-PHOSPHOGLUCONATE ALDOLASE"/>
    <property type="match status" value="1"/>
</dbReference>
<comment type="similarity">
    <text evidence="2">Belongs to the KHG/KDPG aldolase family.</text>
</comment>
<protein>
    <submittedName>
        <fullName evidence="6">2-dehydro-3-deoxyphosphogluconate aldolase/(4S)-4-hydroxy-2-oxoglutarate aldolase</fullName>
    </submittedName>
</protein>
<name>A0A562SI74_CHIJA</name>
<keyword evidence="5" id="KW-0119">Carbohydrate metabolism</keyword>
<keyword evidence="7" id="KW-1185">Reference proteome</keyword>
<organism evidence="6 7">
    <name type="scientific">Chitinophaga japonensis</name>
    <name type="common">Flexibacter japonensis</name>
    <dbReference type="NCBI Taxonomy" id="104662"/>
    <lineage>
        <taxon>Bacteria</taxon>
        <taxon>Pseudomonadati</taxon>
        <taxon>Bacteroidota</taxon>
        <taxon>Chitinophagia</taxon>
        <taxon>Chitinophagales</taxon>
        <taxon>Chitinophagaceae</taxon>
        <taxon>Chitinophaga</taxon>
    </lineage>
</organism>
<evidence type="ECO:0000256" key="1">
    <source>
        <dbReference type="ARBA" id="ARBA00004761"/>
    </source>
</evidence>
<sequence>MTPQPATIIAAFERSRMIPVFYNDDEATCLQVLQTCYDAGIRVFEFTNRGEHARRNFAAMRDKKLVDMPDLYLGIGTIKNAADAEVYTGMGADFIVSPIMEEGTAAYCRSANILWIPGCMSPSEIAVAEKLEAPLVKLFPGNVLGPGFVKAVKPLFPQIRFMPTGGVEPTQESMQSWFDAGVVCVGMGSNLLSKQLIESQDWAALQTKIKQTFALLANVK</sequence>
<dbReference type="InterPro" id="IPR000887">
    <property type="entry name" value="Aldlse_KDPG_KHG"/>
</dbReference>
<evidence type="ECO:0000256" key="3">
    <source>
        <dbReference type="ARBA" id="ARBA00011233"/>
    </source>
</evidence>
<accession>A0A562SI74</accession>
<evidence type="ECO:0000256" key="5">
    <source>
        <dbReference type="ARBA" id="ARBA00023277"/>
    </source>
</evidence>
<evidence type="ECO:0000256" key="2">
    <source>
        <dbReference type="ARBA" id="ARBA00006906"/>
    </source>
</evidence>
<comment type="pathway">
    <text evidence="1">Carbohydrate acid metabolism.</text>
</comment>
<dbReference type="AlphaFoldDB" id="A0A562SI74"/>
<dbReference type="RefSeq" id="WP_145719423.1">
    <property type="nucleotide sequence ID" value="NZ_BAAAFY010000003.1"/>
</dbReference>
<dbReference type="PANTHER" id="PTHR30246:SF1">
    <property type="entry name" value="2-DEHYDRO-3-DEOXY-6-PHOSPHOGALACTONATE ALDOLASE-RELATED"/>
    <property type="match status" value="1"/>
</dbReference>
<dbReference type="Proteomes" id="UP000316778">
    <property type="component" value="Unassembled WGS sequence"/>
</dbReference>
<dbReference type="CDD" id="cd00452">
    <property type="entry name" value="KDPG_aldolase"/>
    <property type="match status" value="1"/>
</dbReference>
<comment type="subunit">
    <text evidence="3">Homotrimer.</text>
</comment>
<proteinExistence type="inferred from homology"/>
<dbReference type="EMBL" id="VLLG01000008">
    <property type="protein sequence ID" value="TWI80888.1"/>
    <property type="molecule type" value="Genomic_DNA"/>
</dbReference>
<dbReference type="Gene3D" id="3.20.20.70">
    <property type="entry name" value="Aldolase class I"/>
    <property type="match status" value="1"/>
</dbReference>
<keyword evidence="4" id="KW-0456">Lyase</keyword>
<gene>
    <name evidence="6" type="ORF">LX66_5493</name>
</gene>